<dbReference type="InterPro" id="IPR015424">
    <property type="entry name" value="PyrdxlP-dep_Trfase"/>
</dbReference>
<keyword evidence="7" id="KW-1185">Reference proteome</keyword>
<dbReference type="InterPro" id="IPR000192">
    <property type="entry name" value="Aminotrans_V_dom"/>
</dbReference>
<sequence>MIRSLSKLQLRRATRLAPQLRAAFSSSGSDTLNYGVVPKDDFGEFSEYSVIFTNRSLNLMSDPFQKVMRDLNDVLKATYNADKVAIIPGSGTFGMESVARQFATNEHVMVIRNGWFSYRWTEIFDQGGENMIPKSHTVLKAQPQESADSSDSMTMQYAPYPIDEVVEKIYEERPAVVFAPHVETSTGIILPDDYIRKAAEAVHNVGGLFVLDCIASGTVWADMKDLGVDVVISAPQKGWTGPCCAALVMMSDAAAKKLQTTTETSYSMSLKRWSGIMDAYEGGGFGYHTTMPTDGLRDFHEITVETLKFGLPELKEAQLELGRKARGALDSRGLVSVAAPGFEAPGVLVYHSPPGIENPTMMMKFKSQGLQIAMGVPWMIDEPLSPMKTFRMGLFGLDKLHDIQGTVDTLASAMDPVLEECNVEAEAA</sequence>
<proteinExistence type="predicted"/>
<dbReference type="Gene3D" id="3.90.1150.10">
    <property type="entry name" value="Aspartate Aminotransferase, domain 1"/>
    <property type="match status" value="1"/>
</dbReference>
<feature type="domain" description="Aminotransferase class V" evidence="5">
    <location>
        <begin position="166"/>
        <end position="264"/>
    </location>
</feature>
<dbReference type="EMBL" id="CAKOGP040000001">
    <property type="protein sequence ID" value="CAJ1899765.1"/>
    <property type="molecule type" value="Genomic_DNA"/>
</dbReference>
<gene>
    <name evidence="6" type="ORF">CYCCA115_LOCUS286</name>
</gene>
<evidence type="ECO:0000256" key="1">
    <source>
        <dbReference type="ARBA" id="ARBA00001933"/>
    </source>
</evidence>
<dbReference type="GO" id="GO:0008453">
    <property type="term" value="F:alanine-glyoxylate transaminase activity"/>
    <property type="evidence" value="ECO:0007669"/>
    <property type="project" value="TreeGrafter"/>
</dbReference>
<comment type="caution">
    <text evidence="6">The sequence shown here is derived from an EMBL/GenBank/DDBJ whole genome shotgun (WGS) entry which is preliminary data.</text>
</comment>
<evidence type="ECO:0000256" key="3">
    <source>
        <dbReference type="ARBA" id="ARBA00022679"/>
    </source>
</evidence>
<dbReference type="InterPro" id="IPR015421">
    <property type="entry name" value="PyrdxlP-dep_Trfase_major"/>
</dbReference>
<evidence type="ECO:0000256" key="4">
    <source>
        <dbReference type="ARBA" id="ARBA00022898"/>
    </source>
</evidence>
<comment type="cofactor">
    <cofactor evidence="1">
        <name>pyridoxal 5'-phosphate</name>
        <dbReference type="ChEBI" id="CHEBI:597326"/>
    </cofactor>
</comment>
<evidence type="ECO:0000313" key="7">
    <source>
        <dbReference type="Proteomes" id="UP001295423"/>
    </source>
</evidence>
<dbReference type="InterPro" id="IPR015422">
    <property type="entry name" value="PyrdxlP-dep_Trfase_small"/>
</dbReference>
<protein>
    <recommendedName>
        <fullName evidence="5">Aminotransferase class V domain-containing protein</fullName>
    </recommendedName>
</protein>
<organism evidence="6 7">
    <name type="scientific">Cylindrotheca closterium</name>
    <dbReference type="NCBI Taxonomy" id="2856"/>
    <lineage>
        <taxon>Eukaryota</taxon>
        <taxon>Sar</taxon>
        <taxon>Stramenopiles</taxon>
        <taxon>Ochrophyta</taxon>
        <taxon>Bacillariophyta</taxon>
        <taxon>Bacillariophyceae</taxon>
        <taxon>Bacillariophycidae</taxon>
        <taxon>Bacillariales</taxon>
        <taxon>Bacillariaceae</taxon>
        <taxon>Cylindrotheca</taxon>
    </lineage>
</organism>
<keyword evidence="4" id="KW-0663">Pyridoxal phosphate</keyword>
<dbReference type="PANTHER" id="PTHR21152">
    <property type="entry name" value="AMINOTRANSFERASE CLASS V"/>
    <property type="match status" value="1"/>
</dbReference>
<keyword evidence="3" id="KW-0808">Transferase</keyword>
<reference evidence="6" key="1">
    <citation type="submission" date="2023-08" db="EMBL/GenBank/DDBJ databases">
        <authorList>
            <person name="Audoor S."/>
            <person name="Bilcke G."/>
        </authorList>
    </citation>
    <scope>NUCLEOTIDE SEQUENCE</scope>
</reference>
<dbReference type="AlphaFoldDB" id="A0AAD2FAR2"/>
<dbReference type="Proteomes" id="UP001295423">
    <property type="component" value="Unassembled WGS sequence"/>
</dbReference>
<dbReference type="Gene3D" id="3.40.640.10">
    <property type="entry name" value="Type I PLP-dependent aspartate aminotransferase-like (Major domain)"/>
    <property type="match status" value="1"/>
</dbReference>
<dbReference type="GO" id="GO:0019265">
    <property type="term" value="P:glycine biosynthetic process, by transamination of glyoxylate"/>
    <property type="evidence" value="ECO:0007669"/>
    <property type="project" value="TreeGrafter"/>
</dbReference>
<keyword evidence="2" id="KW-0032">Aminotransferase</keyword>
<name>A0AAD2FAR2_9STRA</name>
<dbReference type="GO" id="GO:0004760">
    <property type="term" value="F:L-serine-pyruvate transaminase activity"/>
    <property type="evidence" value="ECO:0007669"/>
    <property type="project" value="TreeGrafter"/>
</dbReference>
<dbReference type="GO" id="GO:0005777">
    <property type="term" value="C:peroxisome"/>
    <property type="evidence" value="ECO:0007669"/>
    <property type="project" value="TreeGrafter"/>
</dbReference>
<accession>A0AAD2FAR2</accession>
<dbReference type="PANTHER" id="PTHR21152:SF24">
    <property type="entry name" value="ALANINE--GLYOXYLATE AMINOTRANSFERASE 1"/>
    <property type="match status" value="1"/>
</dbReference>
<evidence type="ECO:0000259" key="5">
    <source>
        <dbReference type="Pfam" id="PF00266"/>
    </source>
</evidence>
<evidence type="ECO:0000313" key="6">
    <source>
        <dbReference type="EMBL" id="CAJ1899765.1"/>
    </source>
</evidence>
<dbReference type="SUPFAM" id="SSF53383">
    <property type="entry name" value="PLP-dependent transferases"/>
    <property type="match status" value="1"/>
</dbReference>
<dbReference type="Pfam" id="PF00266">
    <property type="entry name" value="Aminotran_5"/>
    <property type="match status" value="1"/>
</dbReference>
<evidence type="ECO:0000256" key="2">
    <source>
        <dbReference type="ARBA" id="ARBA00022576"/>
    </source>
</evidence>